<dbReference type="Proteomes" id="UP001499959">
    <property type="component" value="Unassembled WGS sequence"/>
</dbReference>
<accession>A0ABP9B130</accession>
<keyword evidence="2" id="KW-1185">Reference proteome</keyword>
<comment type="caution">
    <text evidence="1">The sequence shown here is derived from an EMBL/GenBank/DDBJ whole genome shotgun (WGS) entry which is preliminary data.</text>
</comment>
<organism evidence="1 2">
    <name type="scientific">Lysobacter hankyongensis</name>
    <dbReference type="NCBI Taxonomy" id="1176535"/>
    <lineage>
        <taxon>Bacteria</taxon>
        <taxon>Pseudomonadati</taxon>
        <taxon>Pseudomonadota</taxon>
        <taxon>Gammaproteobacteria</taxon>
        <taxon>Lysobacterales</taxon>
        <taxon>Lysobacteraceae</taxon>
        <taxon>Lysobacter</taxon>
    </lineage>
</organism>
<evidence type="ECO:0000313" key="1">
    <source>
        <dbReference type="EMBL" id="GAA4789020.1"/>
    </source>
</evidence>
<reference evidence="2" key="1">
    <citation type="journal article" date="2019" name="Int. J. Syst. Evol. Microbiol.">
        <title>The Global Catalogue of Microorganisms (GCM) 10K type strain sequencing project: providing services to taxonomists for standard genome sequencing and annotation.</title>
        <authorList>
            <consortium name="The Broad Institute Genomics Platform"/>
            <consortium name="The Broad Institute Genome Sequencing Center for Infectious Disease"/>
            <person name="Wu L."/>
            <person name="Ma J."/>
        </authorList>
    </citation>
    <scope>NUCLEOTIDE SEQUENCE [LARGE SCALE GENOMIC DNA]</scope>
    <source>
        <strain evidence="2">JCM 18204</strain>
    </source>
</reference>
<proteinExistence type="predicted"/>
<gene>
    <name evidence="1" type="ORF">GCM10023307_12680</name>
</gene>
<name>A0ABP9B130_9GAMM</name>
<protein>
    <recommendedName>
        <fullName evidence="3">Bacteriocin</fullName>
    </recommendedName>
</protein>
<dbReference type="EMBL" id="BAABJE010000005">
    <property type="protein sequence ID" value="GAA4789020.1"/>
    <property type="molecule type" value="Genomic_DNA"/>
</dbReference>
<evidence type="ECO:0008006" key="3">
    <source>
        <dbReference type="Google" id="ProtNLM"/>
    </source>
</evidence>
<sequence length="50" mass="5183">MFSFAKKDAVNKAVNLNAVSQELPEGCEALSDCEFAEITGAAISAVAAHL</sequence>
<dbReference type="RefSeq" id="WP_345302473.1">
    <property type="nucleotide sequence ID" value="NZ_BAABJE010000005.1"/>
</dbReference>
<evidence type="ECO:0000313" key="2">
    <source>
        <dbReference type="Proteomes" id="UP001499959"/>
    </source>
</evidence>